<dbReference type="SUPFAM" id="SSF53448">
    <property type="entry name" value="Nucleotide-diphospho-sugar transferases"/>
    <property type="match status" value="1"/>
</dbReference>
<gene>
    <name evidence="2" type="ORF">THII_1701</name>
</gene>
<dbReference type="Proteomes" id="UP000031623">
    <property type="component" value="Chromosome"/>
</dbReference>
<feature type="domain" description="Glycosyltransferase 2-like" evidence="1">
    <location>
        <begin position="12"/>
        <end position="140"/>
    </location>
</feature>
<name>A0A090ADM9_9GAMM</name>
<protein>
    <submittedName>
        <fullName evidence="2">Glycosyl transferase family protein</fullName>
    </submittedName>
</protein>
<dbReference type="HOGENOM" id="CLU_025996_11_0_6"/>
<sequence>MQKNTITYPLISIFIPVYNRVNLIGPCIESALAQTYSNFEIIIVDNSSTDGTWDKCCIYAKSDSRIRIFKNDTNIGPVRNWQRCIEEAKGEFGKILFSDDLIYPAFLEKTISLIEDPQVGLVFTTAQIGRGIASVKLVNKNAYPWQESSGKYNSQNFIRDVLLSKMNLVSPGAALFRISDLYKNLITQIPSPSFNGFADYGAGPNLLLYLLTAIVYPKIAFINEPLCFFRGHEDSFTEKYHKELASRYFQAKIWFALNYQSSVPLETLLFRGWCSACKKSKKYLSFKKFCTKYGVNQVPLPNAVLHSLWN</sequence>
<evidence type="ECO:0000259" key="1">
    <source>
        <dbReference type="Pfam" id="PF00535"/>
    </source>
</evidence>
<dbReference type="EMBL" id="AP014633">
    <property type="protein sequence ID" value="BAP55998.1"/>
    <property type="molecule type" value="Genomic_DNA"/>
</dbReference>
<evidence type="ECO:0000313" key="3">
    <source>
        <dbReference type="Proteomes" id="UP000031623"/>
    </source>
</evidence>
<keyword evidence="2" id="KW-0808">Transferase</keyword>
<evidence type="ECO:0000313" key="2">
    <source>
        <dbReference type="EMBL" id="BAP55998.1"/>
    </source>
</evidence>
<dbReference type="PANTHER" id="PTHR22916">
    <property type="entry name" value="GLYCOSYLTRANSFERASE"/>
    <property type="match status" value="1"/>
</dbReference>
<dbReference type="CDD" id="cd00761">
    <property type="entry name" value="Glyco_tranf_GTA_type"/>
    <property type="match status" value="1"/>
</dbReference>
<dbReference type="AlphaFoldDB" id="A0A090ADM9"/>
<organism evidence="2 3">
    <name type="scientific">Thioploca ingrica</name>
    <dbReference type="NCBI Taxonomy" id="40754"/>
    <lineage>
        <taxon>Bacteria</taxon>
        <taxon>Pseudomonadati</taxon>
        <taxon>Pseudomonadota</taxon>
        <taxon>Gammaproteobacteria</taxon>
        <taxon>Thiotrichales</taxon>
        <taxon>Thiotrichaceae</taxon>
        <taxon>Thioploca</taxon>
    </lineage>
</organism>
<proteinExistence type="predicted"/>
<dbReference type="Gene3D" id="3.90.550.10">
    <property type="entry name" value="Spore Coat Polysaccharide Biosynthesis Protein SpsA, Chain A"/>
    <property type="match status" value="1"/>
</dbReference>
<dbReference type="InterPro" id="IPR029044">
    <property type="entry name" value="Nucleotide-diphossugar_trans"/>
</dbReference>
<dbReference type="PANTHER" id="PTHR22916:SF3">
    <property type="entry name" value="UDP-GLCNAC:BETAGAL BETA-1,3-N-ACETYLGLUCOSAMINYLTRANSFERASE-LIKE PROTEIN 1"/>
    <property type="match status" value="1"/>
</dbReference>
<dbReference type="InterPro" id="IPR001173">
    <property type="entry name" value="Glyco_trans_2-like"/>
</dbReference>
<dbReference type="KEGG" id="tig:THII_1701"/>
<accession>A0A090ADM9</accession>
<dbReference type="OrthoDB" id="9802649at2"/>
<keyword evidence="3" id="KW-1185">Reference proteome</keyword>
<dbReference type="Pfam" id="PF00535">
    <property type="entry name" value="Glycos_transf_2"/>
    <property type="match status" value="1"/>
</dbReference>
<dbReference type="GO" id="GO:0016758">
    <property type="term" value="F:hexosyltransferase activity"/>
    <property type="evidence" value="ECO:0007669"/>
    <property type="project" value="UniProtKB-ARBA"/>
</dbReference>
<dbReference type="STRING" id="40754.THII_1701"/>
<reference evidence="2 3" key="1">
    <citation type="journal article" date="2014" name="ISME J.">
        <title>Ecophysiology of Thioploca ingrica as revealed by the complete genome sequence supplemented with proteomic evidence.</title>
        <authorList>
            <person name="Kojima H."/>
            <person name="Ogura Y."/>
            <person name="Yamamoto N."/>
            <person name="Togashi T."/>
            <person name="Mori H."/>
            <person name="Watanabe T."/>
            <person name="Nemoto F."/>
            <person name="Kurokawa K."/>
            <person name="Hayashi T."/>
            <person name="Fukui M."/>
        </authorList>
    </citation>
    <scope>NUCLEOTIDE SEQUENCE [LARGE SCALE GENOMIC DNA]</scope>
</reference>